<protein>
    <submittedName>
        <fullName evidence="1">Uncharacterized protein</fullName>
    </submittedName>
</protein>
<evidence type="ECO:0000313" key="1">
    <source>
        <dbReference type="EMBL" id="GCB80693.1"/>
    </source>
</evidence>
<evidence type="ECO:0000313" key="2">
    <source>
        <dbReference type="Proteomes" id="UP000288216"/>
    </source>
</evidence>
<sequence length="84" mass="9629">MESLRSRGTRNYMFCELVLQRHCQCVLYYVSLHLLSGHPLSGDCLLLWKDDADSEEGRDGIERLLLDTLEQAEAFIKEKGLELG</sequence>
<accession>A0A401Q5M7</accession>
<comment type="caution">
    <text evidence="1">The sequence shown here is derived from an EMBL/GenBank/DDBJ whole genome shotgun (WGS) entry which is preliminary data.</text>
</comment>
<dbReference type="Proteomes" id="UP000288216">
    <property type="component" value="Unassembled WGS sequence"/>
</dbReference>
<dbReference type="AlphaFoldDB" id="A0A401Q5M7"/>
<organism evidence="1 2">
    <name type="scientific">Scyliorhinus torazame</name>
    <name type="common">Cloudy catshark</name>
    <name type="synonym">Catulus torazame</name>
    <dbReference type="NCBI Taxonomy" id="75743"/>
    <lineage>
        <taxon>Eukaryota</taxon>
        <taxon>Metazoa</taxon>
        <taxon>Chordata</taxon>
        <taxon>Craniata</taxon>
        <taxon>Vertebrata</taxon>
        <taxon>Chondrichthyes</taxon>
        <taxon>Elasmobranchii</taxon>
        <taxon>Galeomorphii</taxon>
        <taxon>Galeoidea</taxon>
        <taxon>Carcharhiniformes</taxon>
        <taxon>Scyliorhinidae</taxon>
        <taxon>Scyliorhinus</taxon>
    </lineage>
</organism>
<reference evidence="1 2" key="1">
    <citation type="journal article" date="2018" name="Nat. Ecol. Evol.">
        <title>Shark genomes provide insights into elasmobranch evolution and the origin of vertebrates.</title>
        <authorList>
            <person name="Hara Y"/>
            <person name="Yamaguchi K"/>
            <person name="Onimaru K"/>
            <person name="Kadota M"/>
            <person name="Koyanagi M"/>
            <person name="Keeley SD"/>
            <person name="Tatsumi K"/>
            <person name="Tanaka K"/>
            <person name="Motone F"/>
            <person name="Kageyama Y"/>
            <person name="Nozu R"/>
            <person name="Adachi N"/>
            <person name="Nishimura O"/>
            <person name="Nakagawa R"/>
            <person name="Tanegashima C"/>
            <person name="Kiyatake I"/>
            <person name="Matsumoto R"/>
            <person name="Murakumo K"/>
            <person name="Nishida K"/>
            <person name="Terakita A"/>
            <person name="Kuratani S"/>
            <person name="Sato K"/>
            <person name="Hyodo S Kuraku.S."/>
        </authorList>
    </citation>
    <scope>NUCLEOTIDE SEQUENCE [LARGE SCALE GENOMIC DNA]</scope>
</reference>
<name>A0A401Q5M7_SCYTO</name>
<dbReference type="EMBL" id="BFAA01009814">
    <property type="protein sequence ID" value="GCB80693.1"/>
    <property type="molecule type" value="Genomic_DNA"/>
</dbReference>
<keyword evidence="2" id="KW-1185">Reference proteome</keyword>
<proteinExistence type="predicted"/>
<gene>
    <name evidence="1" type="ORF">scyTo_0016332</name>
</gene>